<proteinExistence type="predicted"/>
<organism evidence="1 2">
    <name type="scientific">Aromatoleum petrolei</name>
    <dbReference type="NCBI Taxonomy" id="76116"/>
    <lineage>
        <taxon>Bacteria</taxon>
        <taxon>Pseudomonadati</taxon>
        <taxon>Pseudomonadota</taxon>
        <taxon>Betaproteobacteria</taxon>
        <taxon>Rhodocyclales</taxon>
        <taxon>Rhodocyclaceae</taxon>
        <taxon>Aromatoleum</taxon>
    </lineage>
</organism>
<dbReference type="RefSeq" id="WP_169206257.1">
    <property type="nucleotide sequence ID" value="NZ_CP059560.1"/>
</dbReference>
<dbReference type="EMBL" id="WTVR01000017">
    <property type="protein sequence ID" value="NMF88870.1"/>
    <property type="molecule type" value="Genomic_DNA"/>
</dbReference>
<evidence type="ECO:0000313" key="1">
    <source>
        <dbReference type="EMBL" id="NMF88870.1"/>
    </source>
</evidence>
<protein>
    <submittedName>
        <fullName evidence="1">Uncharacterized protein</fullName>
    </submittedName>
</protein>
<gene>
    <name evidence="1" type="ORF">GPA26_10340</name>
</gene>
<accession>A0ABX1MNR9</accession>
<dbReference type="Proteomes" id="UP000652074">
    <property type="component" value="Unassembled WGS sequence"/>
</dbReference>
<name>A0ABX1MNR9_9RHOO</name>
<comment type="caution">
    <text evidence="1">The sequence shown here is derived from an EMBL/GenBank/DDBJ whole genome shotgun (WGS) entry which is preliminary data.</text>
</comment>
<sequence length="79" mass="8597">MKTRIVVRDIDGAGGVPEPNIRWRITAGATELDVVANRVALAEGETDSNGEARLSEETRAALYDAWRHASAERALVRPP</sequence>
<evidence type="ECO:0000313" key="2">
    <source>
        <dbReference type="Proteomes" id="UP000652074"/>
    </source>
</evidence>
<reference evidence="1 2" key="1">
    <citation type="submission" date="2019-12" db="EMBL/GenBank/DDBJ databases">
        <title>Comparative genomics gives insights into the taxonomy of the Azoarcus-Aromatoleum group and reveals separate origins of nif in the plant-associated Azoarcus and non-plant-associated Aromatoleum sub-groups.</title>
        <authorList>
            <person name="Lafos M."/>
            <person name="Maluk M."/>
            <person name="Batista M."/>
            <person name="Junghare M."/>
            <person name="Carmona M."/>
            <person name="Faoro H."/>
            <person name="Cruz L.M."/>
            <person name="Battistoni F."/>
            <person name="De Souza E."/>
            <person name="Pedrosa F."/>
            <person name="Chen W.-M."/>
            <person name="Poole P.S."/>
            <person name="Dixon R.A."/>
            <person name="James E.K."/>
        </authorList>
    </citation>
    <scope>NUCLEOTIDE SEQUENCE [LARGE SCALE GENOMIC DNA]</scope>
    <source>
        <strain evidence="1 2">ToN1</strain>
    </source>
</reference>
<keyword evidence="2" id="KW-1185">Reference proteome</keyword>